<dbReference type="PANTHER" id="PTHR24305:SF166">
    <property type="entry name" value="CYTOCHROME P450 12A4, MITOCHONDRIAL-RELATED"/>
    <property type="match status" value="1"/>
</dbReference>
<proteinExistence type="inferred from homology"/>
<accession>A0A4S8MB78</accession>
<keyword evidence="12" id="KW-0472">Membrane</keyword>
<feature type="binding site" description="axial binding residue" evidence="13">
    <location>
        <position position="452"/>
    </location>
    <ligand>
        <name>heme</name>
        <dbReference type="ChEBI" id="CHEBI:30413"/>
    </ligand>
    <ligandPart>
        <name>Fe</name>
        <dbReference type="ChEBI" id="CHEBI:18248"/>
    </ligandPart>
</feature>
<dbReference type="GO" id="GO:0016020">
    <property type="term" value="C:membrane"/>
    <property type="evidence" value="ECO:0007669"/>
    <property type="project" value="UniProtKB-SubCell"/>
</dbReference>
<protein>
    <submittedName>
        <fullName evidence="14">Cytochrome P450</fullName>
    </submittedName>
</protein>
<evidence type="ECO:0000256" key="4">
    <source>
        <dbReference type="ARBA" id="ARBA00010617"/>
    </source>
</evidence>
<evidence type="ECO:0000256" key="10">
    <source>
        <dbReference type="ARBA" id="ARBA00023004"/>
    </source>
</evidence>
<evidence type="ECO:0000256" key="9">
    <source>
        <dbReference type="ARBA" id="ARBA00023002"/>
    </source>
</evidence>
<sequence>MHDMDSLDYHYKMPDTHGHVARLRGGFGGLQQDALYVTDPLALHSILIKDQYNFPESHEFRGLFGIIHHGNPLPCVNGQEHKRQRRILNPIFTAAHVSKLCPLFYDIANQLQNRINKEIGNADKPVRIDMLDHLTRTALELVSQGGIGHSFKQMDADNNTDYNDFIQALRTVLPWASYLFPVLPYLHSLRSIEPTWVRRGLAYMVNYFPWGAARQFKWCVDNMHPVFRDLYHEKKAAFDEHGIEYLKKTSSGGNDLASVLMQVNADADEADALSDELVIATYSAIIHGGQETTSGALARLLTLMARNKDLQNRLREEIKRAYAENGNGDALDYKILDSLPLLDLVTREFLRLYPPVTFVWRRTLQDCVVPLQFPIRDKITGEEKNELLIHKDTSVYIGLAATNMSKAIWGDDAHEFKPERWLNRKSAEGTGYVKTPGIFSNVMTFLGGGRACPGMKFAMLEMKLVLSVILPTFEFLEAEEIVWRLGITVVPTVKGEEDKGLSVPVMVRRM</sequence>
<name>A0A4S8MB78_DENBC</name>
<evidence type="ECO:0000256" key="6">
    <source>
        <dbReference type="ARBA" id="ARBA00022692"/>
    </source>
</evidence>
<dbReference type="InterPro" id="IPR050121">
    <property type="entry name" value="Cytochrome_P450_monoxygenase"/>
</dbReference>
<keyword evidence="7 13" id="KW-0479">Metal-binding</keyword>
<keyword evidence="10 13" id="KW-0408">Iron</keyword>
<dbReference type="GO" id="GO:0005506">
    <property type="term" value="F:iron ion binding"/>
    <property type="evidence" value="ECO:0007669"/>
    <property type="project" value="InterPro"/>
</dbReference>
<keyword evidence="15" id="KW-1185">Reference proteome</keyword>
<dbReference type="OrthoDB" id="1470350at2759"/>
<dbReference type="InterPro" id="IPR001128">
    <property type="entry name" value="Cyt_P450"/>
</dbReference>
<evidence type="ECO:0000313" key="14">
    <source>
        <dbReference type="EMBL" id="THU99228.1"/>
    </source>
</evidence>
<comment type="pathway">
    <text evidence="3">Secondary metabolite biosynthesis; terpenoid biosynthesis.</text>
</comment>
<dbReference type="GO" id="GO:0020037">
    <property type="term" value="F:heme binding"/>
    <property type="evidence" value="ECO:0007669"/>
    <property type="project" value="InterPro"/>
</dbReference>
<dbReference type="GO" id="GO:0004497">
    <property type="term" value="F:monooxygenase activity"/>
    <property type="evidence" value="ECO:0007669"/>
    <property type="project" value="UniProtKB-KW"/>
</dbReference>
<dbReference type="InterPro" id="IPR036396">
    <property type="entry name" value="Cyt_P450_sf"/>
</dbReference>
<evidence type="ECO:0000256" key="2">
    <source>
        <dbReference type="ARBA" id="ARBA00004370"/>
    </source>
</evidence>
<evidence type="ECO:0000256" key="11">
    <source>
        <dbReference type="ARBA" id="ARBA00023033"/>
    </source>
</evidence>
<organism evidence="14 15">
    <name type="scientific">Dendrothele bispora (strain CBS 962.96)</name>
    <dbReference type="NCBI Taxonomy" id="1314807"/>
    <lineage>
        <taxon>Eukaryota</taxon>
        <taxon>Fungi</taxon>
        <taxon>Dikarya</taxon>
        <taxon>Basidiomycota</taxon>
        <taxon>Agaricomycotina</taxon>
        <taxon>Agaricomycetes</taxon>
        <taxon>Agaricomycetidae</taxon>
        <taxon>Agaricales</taxon>
        <taxon>Agaricales incertae sedis</taxon>
        <taxon>Dendrothele</taxon>
    </lineage>
</organism>
<evidence type="ECO:0000256" key="3">
    <source>
        <dbReference type="ARBA" id="ARBA00004721"/>
    </source>
</evidence>
<comment type="subcellular location">
    <subcellularLocation>
        <location evidence="2">Membrane</location>
    </subcellularLocation>
</comment>
<comment type="cofactor">
    <cofactor evidence="1 13">
        <name>heme</name>
        <dbReference type="ChEBI" id="CHEBI:30413"/>
    </cofactor>
</comment>
<evidence type="ECO:0000256" key="12">
    <source>
        <dbReference type="ARBA" id="ARBA00023136"/>
    </source>
</evidence>
<keyword evidence="11" id="KW-0503">Monooxygenase</keyword>
<dbReference type="SUPFAM" id="SSF48264">
    <property type="entry name" value="Cytochrome P450"/>
    <property type="match status" value="1"/>
</dbReference>
<reference evidence="14 15" key="1">
    <citation type="journal article" date="2019" name="Nat. Ecol. Evol.">
        <title>Megaphylogeny resolves global patterns of mushroom evolution.</title>
        <authorList>
            <person name="Varga T."/>
            <person name="Krizsan K."/>
            <person name="Foldi C."/>
            <person name="Dima B."/>
            <person name="Sanchez-Garcia M."/>
            <person name="Sanchez-Ramirez S."/>
            <person name="Szollosi G.J."/>
            <person name="Szarkandi J.G."/>
            <person name="Papp V."/>
            <person name="Albert L."/>
            <person name="Andreopoulos W."/>
            <person name="Angelini C."/>
            <person name="Antonin V."/>
            <person name="Barry K.W."/>
            <person name="Bougher N.L."/>
            <person name="Buchanan P."/>
            <person name="Buyck B."/>
            <person name="Bense V."/>
            <person name="Catcheside P."/>
            <person name="Chovatia M."/>
            <person name="Cooper J."/>
            <person name="Damon W."/>
            <person name="Desjardin D."/>
            <person name="Finy P."/>
            <person name="Geml J."/>
            <person name="Haridas S."/>
            <person name="Hughes K."/>
            <person name="Justo A."/>
            <person name="Karasinski D."/>
            <person name="Kautmanova I."/>
            <person name="Kiss B."/>
            <person name="Kocsube S."/>
            <person name="Kotiranta H."/>
            <person name="LaButti K.M."/>
            <person name="Lechner B.E."/>
            <person name="Liimatainen K."/>
            <person name="Lipzen A."/>
            <person name="Lukacs Z."/>
            <person name="Mihaltcheva S."/>
            <person name="Morgado L.N."/>
            <person name="Niskanen T."/>
            <person name="Noordeloos M.E."/>
            <person name="Ohm R.A."/>
            <person name="Ortiz-Santana B."/>
            <person name="Ovrebo C."/>
            <person name="Racz N."/>
            <person name="Riley R."/>
            <person name="Savchenko A."/>
            <person name="Shiryaev A."/>
            <person name="Soop K."/>
            <person name="Spirin V."/>
            <person name="Szebenyi C."/>
            <person name="Tomsovsky M."/>
            <person name="Tulloss R.E."/>
            <person name="Uehling J."/>
            <person name="Grigoriev I.V."/>
            <person name="Vagvolgyi C."/>
            <person name="Papp T."/>
            <person name="Martin F.M."/>
            <person name="Miettinen O."/>
            <person name="Hibbett D.S."/>
            <person name="Nagy L.G."/>
        </authorList>
    </citation>
    <scope>NUCLEOTIDE SEQUENCE [LARGE SCALE GENOMIC DNA]</scope>
    <source>
        <strain evidence="14 15">CBS 962.96</strain>
    </source>
</reference>
<evidence type="ECO:0000313" key="15">
    <source>
        <dbReference type="Proteomes" id="UP000297245"/>
    </source>
</evidence>
<dbReference type="PRINTS" id="PR00463">
    <property type="entry name" value="EP450I"/>
</dbReference>
<dbReference type="PRINTS" id="PR00385">
    <property type="entry name" value="P450"/>
</dbReference>
<dbReference type="Gene3D" id="1.10.630.10">
    <property type="entry name" value="Cytochrome P450"/>
    <property type="match status" value="1"/>
</dbReference>
<dbReference type="AlphaFoldDB" id="A0A4S8MB78"/>
<keyword evidence="9" id="KW-0560">Oxidoreductase</keyword>
<dbReference type="EMBL" id="ML179123">
    <property type="protein sequence ID" value="THU99228.1"/>
    <property type="molecule type" value="Genomic_DNA"/>
</dbReference>
<dbReference type="PANTHER" id="PTHR24305">
    <property type="entry name" value="CYTOCHROME P450"/>
    <property type="match status" value="1"/>
</dbReference>
<keyword evidence="5 13" id="KW-0349">Heme</keyword>
<evidence type="ECO:0000256" key="1">
    <source>
        <dbReference type="ARBA" id="ARBA00001971"/>
    </source>
</evidence>
<evidence type="ECO:0000256" key="13">
    <source>
        <dbReference type="PIRSR" id="PIRSR602401-1"/>
    </source>
</evidence>
<keyword evidence="6" id="KW-0812">Transmembrane</keyword>
<dbReference type="GO" id="GO:0016705">
    <property type="term" value="F:oxidoreductase activity, acting on paired donors, with incorporation or reduction of molecular oxygen"/>
    <property type="evidence" value="ECO:0007669"/>
    <property type="project" value="InterPro"/>
</dbReference>
<gene>
    <name evidence="14" type="ORF">K435DRAFT_659398</name>
</gene>
<keyword evidence="8" id="KW-1133">Transmembrane helix</keyword>
<evidence type="ECO:0000256" key="5">
    <source>
        <dbReference type="ARBA" id="ARBA00022617"/>
    </source>
</evidence>
<dbReference type="Pfam" id="PF00067">
    <property type="entry name" value="p450"/>
    <property type="match status" value="1"/>
</dbReference>
<evidence type="ECO:0000256" key="7">
    <source>
        <dbReference type="ARBA" id="ARBA00022723"/>
    </source>
</evidence>
<evidence type="ECO:0000256" key="8">
    <source>
        <dbReference type="ARBA" id="ARBA00022989"/>
    </source>
</evidence>
<comment type="similarity">
    <text evidence="4">Belongs to the cytochrome P450 family.</text>
</comment>
<dbReference type="Proteomes" id="UP000297245">
    <property type="component" value="Unassembled WGS sequence"/>
</dbReference>
<dbReference type="InterPro" id="IPR002401">
    <property type="entry name" value="Cyt_P450_E_grp-I"/>
</dbReference>